<evidence type="ECO:0000313" key="2">
    <source>
        <dbReference type="EMBL" id="KOF14499.1"/>
    </source>
</evidence>
<keyword evidence="2" id="KW-0315">Glutamine amidotransferase</keyword>
<organism evidence="2 3">
    <name type="scientific">Ensifer adhaerens</name>
    <name type="common">Sinorhizobium morelense</name>
    <dbReference type="NCBI Taxonomy" id="106592"/>
    <lineage>
        <taxon>Bacteria</taxon>
        <taxon>Pseudomonadati</taxon>
        <taxon>Pseudomonadota</taxon>
        <taxon>Alphaproteobacteria</taxon>
        <taxon>Hyphomicrobiales</taxon>
        <taxon>Rhizobiaceae</taxon>
        <taxon>Sinorhizobium/Ensifer group</taxon>
        <taxon>Ensifer</taxon>
    </lineage>
</organism>
<evidence type="ECO:0000313" key="3">
    <source>
        <dbReference type="Proteomes" id="UP000037425"/>
    </source>
</evidence>
<dbReference type="AlphaFoldDB" id="A0A0L8BIW8"/>
<name>A0A0L8BIW8_ENSAD</name>
<dbReference type="PANTHER" id="PTHR42695">
    <property type="entry name" value="GLUTAMINE AMIDOTRANSFERASE YLR126C-RELATED"/>
    <property type="match status" value="1"/>
</dbReference>
<dbReference type="InterPro" id="IPR029062">
    <property type="entry name" value="Class_I_gatase-like"/>
</dbReference>
<protein>
    <submittedName>
        <fullName evidence="2">Glutamine amidotransferase</fullName>
    </submittedName>
</protein>
<dbReference type="EMBL" id="LGAP01000026">
    <property type="protein sequence ID" value="KOF14499.1"/>
    <property type="molecule type" value="Genomic_DNA"/>
</dbReference>
<dbReference type="RefSeq" id="WP_053251899.1">
    <property type="nucleotide sequence ID" value="NZ_LGAP01000026.1"/>
</dbReference>
<dbReference type="PANTHER" id="PTHR42695:SF5">
    <property type="entry name" value="GLUTAMINE AMIDOTRANSFERASE YLR126C-RELATED"/>
    <property type="match status" value="1"/>
</dbReference>
<dbReference type="InterPro" id="IPR017926">
    <property type="entry name" value="GATASE"/>
</dbReference>
<dbReference type="Pfam" id="PF00117">
    <property type="entry name" value="GATase"/>
    <property type="match status" value="1"/>
</dbReference>
<dbReference type="Gene3D" id="3.40.50.880">
    <property type="match status" value="1"/>
</dbReference>
<reference evidence="3" key="1">
    <citation type="submission" date="2015-07" db="EMBL/GenBank/DDBJ databases">
        <title>Whole genome sequence of an Ensifer adhaerens strain isolated from a cave pool in the Wind Cave National Park.</title>
        <authorList>
            <person name="Eng W.W.H."/>
            <person name="Gan H.M."/>
            <person name="Barton H.A."/>
            <person name="Savka M.A."/>
        </authorList>
    </citation>
    <scope>NUCLEOTIDE SEQUENCE [LARGE SCALE GENOMIC DNA]</scope>
    <source>
        <strain evidence="3">SD006</strain>
    </source>
</reference>
<dbReference type="Proteomes" id="UP000037425">
    <property type="component" value="Unassembled WGS sequence"/>
</dbReference>
<gene>
    <name evidence="2" type="ORF">AC244_27055</name>
</gene>
<evidence type="ECO:0000259" key="1">
    <source>
        <dbReference type="Pfam" id="PF00117"/>
    </source>
</evidence>
<proteinExistence type="predicted"/>
<keyword evidence="2" id="KW-0808">Transferase</keyword>
<sequence length="251" mass="27351">MRVLVVENMAKTELGQVGTALREVKAEIEVRRAYAGDPVPDGPDGFDALVVLGGEQSALDDEAFPYLPKLAALMRRFGDSERSVLGICLGSQLLARAYGAKNLLGEAKEFGWHEVQVRAEGQGDPVLASVGESFPIFQWHGDTFTLPEGAVHLAENDVTRHQAFRIGRAVYGTQFHFEADTALVEDWNRSFPQTINRLDPNWLAQYAAHARRHGEKANAAGLALARAWVATIRRGDASAAAPSDEVLEEAC</sequence>
<dbReference type="PROSITE" id="PS51273">
    <property type="entry name" value="GATASE_TYPE_1"/>
    <property type="match status" value="1"/>
</dbReference>
<dbReference type="GO" id="GO:0005829">
    <property type="term" value="C:cytosol"/>
    <property type="evidence" value="ECO:0007669"/>
    <property type="project" value="TreeGrafter"/>
</dbReference>
<dbReference type="SUPFAM" id="SSF52317">
    <property type="entry name" value="Class I glutamine amidotransferase-like"/>
    <property type="match status" value="1"/>
</dbReference>
<dbReference type="InterPro" id="IPR044992">
    <property type="entry name" value="ChyE-like"/>
</dbReference>
<dbReference type="PATRIC" id="fig|106592.7.peg.4200"/>
<comment type="caution">
    <text evidence="2">The sequence shown here is derived from an EMBL/GenBank/DDBJ whole genome shotgun (WGS) entry which is preliminary data.</text>
</comment>
<feature type="domain" description="Glutamine amidotransferase" evidence="1">
    <location>
        <begin position="20"/>
        <end position="179"/>
    </location>
</feature>
<dbReference type="GO" id="GO:0016740">
    <property type="term" value="F:transferase activity"/>
    <property type="evidence" value="ECO:0007669"/>
    <property type="project" value="UniProtKB-KW"/>
</dbReference>
<dbReference type="CDD" id="cd01741">
    <property type="entry name" value="GATase1_1"/>
    <property type="match status" value="1"/>
</dbReference>
<dbReference type="OrthoDB" id="9794816at2"/>
<accession>A0A0L8BIW8</accession>